<dbReference type="eggNOG" id="COG1893">
    <property type="taxonomic scope" value="Bacteria"/>
</dbReference>
<gene>
    <name evidence="7" type="ORF">CathTA2_1190</name>
</gene>
<comment type="pathway">
    <text evidence="4">Cofactor biosynthesis; (R)-pantothenate biosynthesis; (R)-pantoate from 3-methyl-2-oxobutanoate: step 2/2.</text>
</comment>
<reference evidence="7 8" key="1">
    <citation type="journal article" date="2011" name="J. Bacteriol.">
        <title>Draft genome sequence of the thermoalkaliphilic Caldalkalibacillus thermarum strain TA2.A1.</title>
        <authorList>
            <person name="Kalamorz F."/>
            <person name="Keis S."/>
            <person name="McMillan D.G."/>
            <person name="Olsson K."/>
            <person name="Stanton J.A."/>
            <person name="Stockwell P."/>
            <person name="Black M.A."/>
            <person name="Klingeman D.M."/>
            <person name="Land M.L."/>
            <person name="Han C.S."/>
            <person name="Martin S.L."/>
            <person name="Becher S.A."/>
            <person name="Peddie C.J."/>
            <person name="Morgan H.W."/>
            <person name="Matthies D."/>
            <person name="Preiss L."/>
            <person name="Meier T."/>
            <person name="Brown S.D."/>
            <person name="Cook G.M."/>
        </authorList>
    </citation>
    <scope>NUCLEOTIDE SEQUENCE [LARGE SCALE GENOMIC DNA]</scope>
    <source>
        <strain evidence="7 8">TA2.A1</strain>
    </source>
</reference>
<evidence type="ECO:0000259" key="6">
    <source>
        <dbReference type="Pfam" id="PF08546"/>
    </source>
</evidence>
<evidence type="ECO:0000256" key="2">
    <source>
        <dbReference type="ARBA" id="ARBA00022857"/>
    </source>
</evidence>
<dbReference type="PANTHER" id="PTHR21708">
    <property type="entry name" value="PROBABLE 2-DEHYDROPANTOATE 2-REDUCTASE"/>
    <property type="match status" value="1"/>
</dbReference>
<dbReference type="PANTHER" id="PTHR21708:SF26">
    <property type="entry name" value="2-DEHYDROPANTOATE 2-REDUCTASE"/>
    <property type="match status" value="1"/>
</dbReference>
<dbReference type="InterPro" id="IPR036291">
    <property type="entry name" value="NAD(P)-bd_dom_sf"/>
</dbReference>
<evidence type="ECO:0000259" key="5">
    <source>
        <dbReference type="Pfam" id="PF02558"/>
    </source>
</evidence>
<comment type="catalytic activity">
    <reaction evidence="4">
        <text>(R)-pantoate + NADP(+) = 2-dehydropantoate + NADPH + H(+)</text>
        <dbReference type="Rhea" id="RHEA:16233"/>
        <dbReference type="ChEBI" id="CHEBI:11561"/>
        <dbReference type="ChEBI" id="CHEBI:15378"/>
        <dbReference type="ChEBI" id="CHEBI:15980"/>
        <dbReference type="ChEBI" id="CHEBI:57783"/>
        <dbReference type="ChEBI" id="CHEBI:58349"/>
        <dbReference type="EC" id="1.1.1.169"/>
    </reaction>
</comment>
<dbReference type="InterPro" id="IPR013332">
    <property type="entry name" value="KPR_N"/>
</dbReference>
<dbReference type="GO" id="GO:0005737">
    <property type="term" value="C:cytoplasm"/>
    <property type="evidence" value="ECO:0007669"/>
    <property type="project" value="TreeGrafter"/>
</dbReference>
<sequence>MNQDQVCRYQVKIGIVGAGAVGGLLGGMLRAAGHDVLFLGRGQHLQAMQQNGLLIKFATSQRKTLRIKGRFSDEVKDLSDRELLLFTVKSTQTKEMMGRLLPHLKAGAIVITLQNGVDNEEILAQALGEERLLSGAAYLSAEIESPGVIEVHSSGLQLIIGYLDGRQSQDLTRLVGLFNQAGVHCRPSAKIMERKWHKLLWNVTFNPLSAATGETIGEILDDAELHQTARRVLKEAVQVAEALQVSVRRDIETVVFQGAEEARGHKTSMLQDREQGKPMEIESICGYFVHQAAQLGLRTPTIHTLYSILLAIDKKRYGQHGNKGAETSEPD</sequence>
<proteinExistence type="inferred from homology"/>
<evidence type="ECO:0000313" key="7">
    <source>
        <dbReference type="EMBL" id="EGL83250.1"/>
    </source>
</evidence>
<dbReference type="Pfam" id="PF02558">
    <property type="entry name" value="ApbA"/>
    <property type="match status" value="1"/>
</dbReference>
<dbReference type="SUPFAM" id="SSF51735">
    <property type="entry name" value="NAD(P)-binding Rossmann-fold domains"/>
    <property type="match status" value="1"/>
</dbReference>
<dbReference type="InterPro" id="IPR013752">
    <property type="entry name" value="KPA_reductase"/>
</dbReference>
<comment type="caution">
    <text evidence="7">The sequence shown here is derived from an EMBL/GenBank/DDBJ whole genome shotgun (WGS) entry which is preliminary data.</text>
</comment>
<keyword evidence="2 4" id="KW-0521">NADP</keyword>
<dbReference type="InterPro" id="IPR008927">
    <property type="entry name" value="6-PGluconate_DH-like_C_sf"/>
</dbReference>
<feature type="domain" description="Ketopantoate reductase C-terminal" evidence="6">
    <location>
        <begin position="191"/>
        <end position="311"/>
    </location>
</feature>
<evidence type="ECO:0000256" key="3">
    <source>
        <dbReference type="ARBA" id="ARBA00023002"/>
    </source>
</evidence>
<dbReference type="NCBIfam" id="TIGR00745">
    <property type="entry name" value="apbA_panE"/>
    <property type="match status" value="1"/>
</dbReference>
<dbReference type="InterPro" id="IPR003710">
    <property type="entry name" value="ApbA"/>
</dbReference>
<dbReference type="FunFam" id="1.10.1040.10:FF:000017">
    <property type="entry name" value="2-dehydropantoate 2-reductase"/>
    <property type="match status" value="1"/>
</dbReference>
<comment type="function">
    <text evidence="4">Catalyzes the NADPH-dependent reduction of ketopantoate into pantoic acid.</text>
</comment>
<keyword evidence="4" id="KW-0566">Pantothenate biosynthesis</keyword>
<dbReference type="InterPro" id="IPR051402">
    <property type="entry name" value="KPR-Related"/>
</dbReference>
<comment type="similarity">
    <text evidence="1 4">Belongs to the ketopantoate reductase family.</text>
</comment>
<dbReference type="RefSeq" id="WP_007504024.1">
    <property type="nucleotide sequence ID" value="NZ_AFCE01000117.1"/>
</dbReference>
<dbReference type="Pfam" id="PF08546">
    <property type="entry name" value="ApbA_C"/>
    <property type="match status" value="1"/>
</dbReference>
<dbReference type="GO" id="GO:0015940">
    <property type="term" value="P:pantothenate biosynthetic process"/>
    <property type="evidence" value="ECO:0007669"/>
    <property type="project" value="UniProtKB-UniPathway"/>
</dbReference>
<dbReference type="Gene3D" id="3.40.50.720">
    <property type="entry name" value="NAD(P)-binding Rossmann-like Domain"/>
    <property type="match status" value="1"/>
</dbReference>
<keyword evidence="3 4" id="KW-0560">Oxidoreductase</keyword>
<evidence type="ECO:0000256" key="4">
    <source>
        <dbReference type="RuleBase" id="RU362068"/>
    </source>
</evidence>
<organism evidence="7 8">
    <name type="scientific">Caldalkalibacillus thermarum (strain TA2.A1)</name>
    <dbReference type="NCBI Taxonomy" id="986075"/>
    <lineage>
        <taxon>Bacteria</taxon>
        <taxon>Bacillati</taxon>
        <taxon>Bacillota</taxon>
        <taxon>Bacilli</taxon>
        <taxon>Bacillales</taxon>
        <taxon>Bacillaceae</taxon>
        <taxon>Caldalkalibacillus</taxon>
    </lineage>
</organism>
<dbReference type="EC" id="1.1.1.169" evidence="4"/>
<evidence type="ECO:0000256" key="1">
    <source>
        <dbReference type="ARBA" id="ARBA00007870"/>
    </source>
</evidence>
<dbReference type="Gene3D" id="1.10.1040.10">
    <property type="entry name" value="N-(1-d-carboxylethyl)-l-norvaline Dehydrogenase, domain 2"/>
    <property type="match status" value="1"/>
</dbReference>
<dbReference type="GO" id="GO:0008677">
    <property type="term" value="F:2-dehydropantoate 2-reductase activity"/>
    <property type="evidence" value="ECO:0007669"/>
    <property type="project" value="UniProtKB-EC"/>
</dbReference>
<dbReference type="SUPFAM" id="SSF48179">
    <property type="entry name" value="6-phosphogluconate dehydrogenase C-terminal domain-like"/>
    <property type="match status" value="1"/>
</dbReference>
<feature type="domain" description="Ketopantoate reductase N-terminal" evidence="5">
    <location>
        <begin position="13"/>
        <end position="164"/>
    </location>
</feature>
<name>F5L5X7_CALTT</name>
<accession>F5L5X7</accession>
<evidence type="ECO:0000313" key="8">
    <source>
        <dbReference type="Proteomes" id="UP000010716"/>
    </source>
</evidence>
<dbReference type="Proteomes" id="UP000010716">
    <property type="component" value="Unassembled WGS sequence"/>
</dbReference>
<dbReference type="UniPathway" id="UPA00028">
    <property type="reaction ID" value="UER00004"/>
</dbReference>
<protein>
    <recommendedName>
        <fullName evidence="4">2-dehydropantoate 2-reductase</fullName>
        <ecNumber evidence="4">1.1.1.169</ecNumber>
    </recommendedName>
    <alternativeName>
        <fullName evidence="4">Ketopantoate reductase</fullName>
    </alternativeName>
</protein>
<dbReference type="AlphaFoldDB" id="F5L5X7"/>
<dbReference type="InterPro" id="IPR013328">
    <property type="entry name" value="6PGD_dom2"/>
</dbReference>
<dbReference type="EMBL" id="AFCE01000117">
    <property type="protein sequence ID" value="EGL83250.1"/>
    <property type="molecule type" value="Genomic_DNA"/>
</dbReference>